<dbReference type="PANTHER" id="PTHR12176">
    <property type="entry name" value="SAM-DEPENDENT METHYLTRANSFERASE SUPERFAMILY PROTEIN"/>
    <property type="match status" value="1"/>
</dbReference>
<dbReference type="AlphaFoldDB" id="A0A0L8H0N0"/>
<dbReference type="EMBL" id="KQ419660">
    <property type="protein sequence ID" value="KOF82664.1"/>
    <property type="molecule type" value="Genomic_DNA"/>
</dbReference>
<feature type="domain" description="Methyltransferase" evidence="5">
    <location>
        <begin position="85"/>
        <end position="202"/>
    </location>
</feature>
<evidence type="ECO:0000256" key="2">
    <source>
        <dbReference type="ARBA" id="ARBA00022603"/>
    </source>
</evidence>
<proteinExistence type="inferred from homology"/>
<sequence>METNLYWLFVCICNLKIDLMKRMLAISVYNWMVLIFNFWLREALSKLKYWKYHYKKNLREQNEFDWLLNSETVSNSVLNQLAIVQGNTILDLGCGMSSVSQKLLKKSQHPIFVHSLDYVASVIEHQKKLHSVVPKGNLSSGFDCIIADACLLPYKDKVFDIVVDKGTMDSLLKDDIKERRMQKFACLLEESLRILRPGGCFMQFTDEDPDIHYDILFIAIQKHSAHQYQLSFTSAGSEPYPCYVYLIKKIML</sequence>
<feature type="transmembrane region" description="Helical" evidence="4">
    <location>
        <begin position="23"/>
        <end position="40"/>
    </location>
</feature>
<dbReference type="Gene3D" id="3.40.50.150">
    <property type="entry name" value="Vaccinia Virus protein VP39"/>
    <property type="match status" value="1"/>
</dbReference>
<keyword evidence="4" id="KW-0472">Membrane</keyword>
<reference evidence="6" key="1">
    <citation type="submission" date="2015-07" db="EMBL/GenBank/DDBJ databases">
        <title>MeaNS - Measles Nucleotide Surveillance Program.</title>
        <authorList>
            <person name="Tran T."/>
            <person name="Druce J."/>
        </authorList>
    </citation>
    <scope>NUCLEOTIDE SEQUENCE</scope>
    <source>
        <strain evidence="6">UCB-OBI-ISO-001</strain>
        <tissue evidence="6">Gonad</tissue>
    </source>
</reference>
<keyword evidence="3" id="KW-0808">Transferase</keyword>
<keyword evidence="4" id="KW-1133">Transmembrane helix</keyword>
<evidence type="ECO:0000259" key="5">
    <source>
        <dbReference type="Pfam" id="PF13847"/>
    </source>
</evidence>
<dbReference type="Pfam" id="PF13847">
    <property type="entry name" value="Methyltransf_31"/>
    <property type="match status" value="1"/>
</dbReference>
<dbReference type="OrthoDB" id="411785at2759"/>
<gene>
    <name evidence="6" type="ORF">OCBIM_22024937mg</name>
</gene>
<dbReference type="GO" id="GO:0008168">
    <property type="term" value="F:methyltransferase activity"/>
    <property type="evidence" value="ECO:0007669"/>
    <property type="project" value="UniProtKB-KW"/>
</dbReference>
<evidence type="ECO:0000256" key="1">
    <source>
        <dbReference type="ARBA" id="ARBA00008361"/>
    </source>
</evidence>
<dbReference type="PANTHER" id="PTHR12176:SF83">
    <property type="entry name" value="CITRATE SYNTHASE-LYSINE N-METHYLTRANSFERASE CSKMT, MITOCHONDRIAL"/>
    <property type="match status" value="1"/>
</dbReference>
<evidence type="ECO:0000256" key="4">
    <source>
        <dbReference type="SAM" id="Phobius"/>
    </source>
</evidence>
<evidence type="ECO:0000256" key="3">
    <source>
        <dbReference type="ARBA" id="ARBA00022679"/>
    </source>
</evidence>
<dbReference type="CDD" id="cd02440">
    <property type="entry name" value="AdoMet_MTases"/>
    <property type="match status" value="1"/>
</dbReference>
<keyword evidence="4" id="KW-0812">Transmembrane</keyword>
<dbReference type="InterPro" id="IPR029063">
    <property type="entry name" value="SAM-dependent_MTases_sf"/>
</dbReference>
<comment type="similarity">
    <text evidence="1">Belongs to the methyltransferase superfamily.</text>
</comment>
<keyword evidence="2" id="KW-0489">Methyltransferase</keyword>
<dbReference type="InterPro" id="IPR051419">
    <property type="entry name" value="Lys/N-term_MeTrsfase_sf"/>
</dbReference>
<dbReference type="KEGG" id="obi:106873607"/>
<dbReference type="STRING" id="37653.A0A0L8H0N0"/>
<name>A0A0L8H0N0_OCTBM</name>
<accession>A0A0L8H0N0</accession>
<protein>
    <recommendedName>
        <fullName evidence="5">Methyltransferase domain-containing protein</fullName>
    </recommendedName>
</protein>
<dbReference type="GO" id="GO:0032259">
    <property type="term" value="P:methylation"/>
    <property type="evidence" value="ECO:0007669"/>
    <property type="project" value="UniProtKB-KW"/>
</dbReference>
<evidence type="ECO:0000313" key="6">
    <source>
        <dbReference type="EMBL" id="KOF82664.1"/>
    </source>
</evidence>
<dbReference type="InterPro" id="IPR025714">
    <property type="entry name" value="Methyltranfer_dom"/>
</dbReference>
<organism evidence="6">
    <name type="scientific">Octopus bimaculoides</name>
    <name type="common">California two-spotted octopus</name>
    <dbReference type="NCBI Taxonomy" id="37653"/>
    <lineage>
        <taxon>Eukaryota</taxon>
        <taxon>Metazoa</taxon>
        <taxon>Spiralia</taxon>
        <taxon>Lophotrochozoa</taxon>
        <taxon>Mollusca</taxon>
        <taxon>Cephalopoda</taxon>
        <taxon>Coleoidea</taxon>
        <taxon>Octopodiformes</taxon>
        <taxon>Octopoda</taxon>
        <taxon>Incirrata</taxon>
        <taxon>Octopodidae</taxon>
        <taxon>Octopus</taxon>
    </lineage>
</organism>
<dbReference type="SUPFAM" id="SSF53335">
    <property type="entry name" value="S-adenosyl-L-methionine-dependent methyltransferases"/>
    <property type="match status" value="1"/>
</dbReference>